<dbReference type="InterPro" id="IPR000718">
    <property type="entry name" value="Peptidase_M13"/>
</dbReference>
<keyword evidence="8" id="KW-1133">Transmembrane helix</keyword>
<gene>
    <name evidence="11" type="ORF">P5673_026026</name>
</gene>
<evidence type="ECO:0000256" key="1">
    <source>
        <dbReference type="ARBA" id="ARBA00001947"/>
    </source>
</evidence>
<evidence type="ECO:0000313" key="11">
    <source>
        <dbReference type="EMBL" id="KAK2552654.1"/>
    </source>
</evidence>
<reference evidence="11" key="2">
    <citation type="journal article" date="2023" name="Science">
        <title>Genomic signatures of disease resistance in endangered staghorn corals.</title>
        <authorList>
            <person name="Vollmer S.V."/>
            <person name="Selwyn J.D."/>
            <person name="Despard B.A."/>
            <person name="Roesel C.L."/>
        </authorList>
    </citation>
    <scope>NUCLEOTIDE SEQUENCE</scope>
    <source>
        <strain evidence="11">K2</strain>
    </source>
</reference>
<feature type="region of interest" description="Disordered" evidence="7">
    <location>
        <begin position="1"/>
        <end position="31"/>
    </location>
</feature>
<evidence type="ECO:0000259" key="9">
    <source>
        <dbReference type="Pfam" id="PF01431"/>
    </source>
</evidence>
<dbReference type="GO" id="GO:0005886">
    <property type="term" value="C:plasma membrane"/>
    <property type="evidence" value="ECO:0007669"/>
    <property type="project" value="TreeGrafter"/>
</dbReference>
<reference evidence="11" key="1">
    <citation type="journal article" date="2023" name="G3 (Bethesda)">
        <title>Whole genome assembly and annotation of the endangered Caribbean coral Acropora cervicornis.</title>
        <authorList>
            <person name="Selwyn J.D."/>
            <person name="Vollmer S.V."/>
        </authorList>
    </citation>
    <scope>NUCLEOTIDE SEQUENCE</scope>
    <source>
        <strain evidence="11">K2</strain>
    </source>
</reference>
<dbReference type="Gene3D" id="3.40.390.10">
    <property type="entry name" value="Collagenase (Catalytic Domain)"/>
    <property type="match status" value="2"/>
</dbReference>
<keyword evidence="6" id="KW-0482">Metalloprotease</keyword>
<evidence type="ECO:0000256" key="7">
    <source>
        <dbReference type="SAM" id="MobiDB-lite"/>
    </source>
</evidence>
<dbReference type="InterPro" id="IPR008753">
    <property type="entry name" value="Peptidase_M13_N"/>
</dbReference>
<comment type="cofactor">
    <cofactor evidence="1">
        <name>Zn(2+)</name>
        <dbReference type="ChEBI" id="CHEBI:29105"/>
    </cofactor>
</comment>
<dbReference type="PANTHER" id="PTHR11733">
    <property type="entry name" value="ZINC METALLOPROTEASE FAMILY M13 NEPRILYSIN-RELATED"/>
    <property type="match status" value="1"/>
</dbReference>
<keyword evidence="8" id="KW-0812">Transmembrane</keyword>
<dbReference type="SUPFAM" id="SSF55486">
    <property type="entry name" value="Metalloproteases ('zincins'), catalytic domain"/>
    <property type="match status" value="1"/>
</dbReference>
<dbReference type="PRINTS" id="PR00786">
    <property type="entry name" value="NEPRILYSIN"/>
</dbReference>
<dbReference type="AlphaFoldDB" id="A0AAD9Q162"/>
<keyword evidence="12" id="KW-1185">Reference proteome</keyword>
<protein>
    <submittedName>
        <fullName evidence="11">Endothelin-converting enzyme-like protein</fullName>
    </submittedName>
</protein>
<accession>A0AAD9Q162</accession>
<organism evidence="11 12">
    <name type="scientific">Acropora cervicornis</name>
    <name type="common">Staghorn coral</name>
    <dbReference type="NCBI Taxonomy" id="6130"/>
    <lineage>
        <taxon>Eukaryota</taxon>
        <taxon>Metazoa</taxon>
        <taxon>Cnidaria</taxon>
        <taxon>Anthozoa</taxon>
        <taxon>Hexacorallia</taxon>
        <taxon>Scleractinia</taxon>
        <taxon>Astrocoeniina</taxon>
        <taxon>Acroporidae</taxon>
        <taxon>Acropora</taxon>
    </lineage>
</organism>
<dbReference type="CDD" id="cd08662">
    <property type="entry name" value="M13"/>
    <property type="match status" value="1"/>
</dbReference>
<dbReference type="PANTHER" id="PTHR11733:SF240">
    <property type="entry name" value="GH14155P-RELATED"/>
    <property type="match status" value="1"/>
</dbReference>
<dbReference type="Pfam" id="PF05649">
    <property type="entry name" value="Peptidase_M13_N"/>
    <property type="match status" value="1"/>
</dbReference>
<keyword evidence="3" id="KW-0479">Metal-binding</keyword>
<dbReference type="PROSITE" id="PS51885">
    <property type="entry name" value="NEPRILYSIN"/>
    <property type="match status" value="1"/>
</dbReference>
<evidence type="ECO:0000256" key="6">
    <source>
        <dbReference type="ARBA" id="ARBA00023049"/>
    </source>
</evidence>
<evidence type="ECO:0000256" key="3">
    <source>
        <dbReference type="ARBA" id="ARBA00022723"/>
    </source>
</evidence>
<dbReference type="GO" id="GO:0046872">
    <property type="term" value="F:metal ion binding"/>
    <property type="evidence" value="ECO:0007669"/>
    <property type="project" value="UniProtKB-KW"/>
</dbReference>
<keyword evidence="8" id="KW-0472">Membrane</keyword>
<dbReference type="GO" id="GO:0004222">
    <property type="term" value="F:metalloendopeptidase activity"/>
    <property type="evidence" value="ECO:0007669"/>
    <property type="project" value="InterPro"/>
</dbReference>
<feature type="domain" description="Peptidase M13 C-terminal" evidence="9">
    <location>
        <begin position="540"/>
        <end position="743"/>
    </location>
</feature>
<dbReference type="EMBL" id="JARQWQ010000084">
    <property type="protein sequence ID" value="KAK2552654.1"/>
    <property type="molecule type" value="Genomic_DNA"/>
</dbReference>
<keyword evidence="5" id="KW-0862">Zinc</keyword>
<sequence>MMDSTSQAKAVGDISTEEGRRQQVSPVEMEGKDKGKESSIVVKSLLVILALVVVCCVVLLHLYLTERAKRPNTITEKLMENSTSRTSKRRSYFGGLCWSKECLHAASDLLNSIDPSIDPCEDFYQYACGGWMRKNPRPVTSSRWDQFEKTNAENNQLIEMLLKDREVKAIYSKEEAVRKALAYYDSCIDVTEIERLKAKPLQKLISNYGSWRITDEDWVERDWHLIKNLARIHRNLALPVFFETSVEIDHKNSSRYVITLTEPFPRTLLSRRQHLTNDTRNARIRQAYKDLMRNLTAKLATNQSSESNLTEAFEFDRELAKLGTPPFKRKAFEKAYNKLTVKELQIHTGNFLNWTEYLEIMMEENSFQVRDQTEVVVFSLEYLQKLIQMLESTPKRTLVDYIMWKVVNQKYIYLSSEYTELFKFFYLQAYNHWRDSDQRQLCLLTTSVKFGIPLAKVFLDQKFFGDSKKSAERLIENVGYPDYIMDVDIMTSRYKEVQIHPKTYFDNDVSIDKNKNQMKLARAGTNVDKSEWPFPPTMLNAFYSYNENKMVFPAAILQPPFYNVLYPSAMNYGAIGGVMAHEITHGFDDKGKLYDSEGNRRKWWSNSTLSNFHRNSRCLEDQYSNFTFYGYKVDGQKTLSENIADNGAVRVALKAYQKWVSDHWEEPRLPGMMLTNEQVFFLSFARNWCSHYSPRAAGFAAKYYKHSPMPWRVNGTLRNFSEFSKAFKCPKGSPMNPERKCRVW</sequence>
<evidence type="ECO:0000259" key="10">
    <source>
        <dbReference type="Pfam" id="PF05649"/>
    </source>
</evidence>
<evidence type="ECO:0000256" key="2">
    <source>
        <dbReference type="ARBA" id="ARBA00022670"/>
    </source>
</evidence>
<evidence type="ECO:0000313" key="12">
    <source>
        <dbReference type="Proteomes" id="UP001249851"/>
    </source>
</evidence>
<dbReference type="Proteomes" id="UP001249851">
    <property type="component" value="Unassembled WGS sequence"/>
</dbReference>
<evidence type="ECO:0000256" key="8">
    <source>
        <dbReference type="SAM" id="Phobius"/>
    </source>
</evidence>
<dbReference type="GO" id="GO:0016485">
    <property type="term" value="P:protein processing"/>
    <property type="evidence" value="ECO:0007669"/>
    <property type="project" value="TreeGrafter"/>
</dbReference>
<keyword evidence="2" id="KW-0645">Protease</keyword>
<dbReference type="InterPro" id="IPR018497">
    <property type="entry name" value="Peptidase_M13_C"/>
</dbReference>
<feature type="transmembrane region" description="Helical" evidence="8">
    <location>
        <begin position="40"/>
        <end position="64"/>
    </location>
</feature>
<keyword evidence="4" id="KW-0378">Hydrolase</keyword>
<evidence type="ECO:0000256" key="5">
    <source>
        <dbReference type="ARBA" id="ARBA00022833"/>
    </source>
</evidence>
<dbReference type="InterPro" id="IPR024079">
    <property type="entry name" value="MetalloPept_cat_dom_sf"/>
</dbReference>
<comment type="caution">
    <text evidence="11">The sequence shown here is derived from an EMBL/GenBank/DDBJ whole genome shotgun (WGS) entry which is preliminary data.</text>
</comment>
<evidence type="ECO:0000256" key="4">
    <source>
        <dbReference type="ARBA" id="ARBA00022801"/>
    </source>
</evidence>
<name>A0AAD9Q162_ACRCE</name>
<proteinExistence type="predicted"/>
<dbReference type="Pfam" id="PF01431">
    <property type="entry name" value="Peptidase_M13"/>
    <property type="match status" value="1"/>
</dbReference>
<feature type="domain" description="Peptidase M13 N-terminal" evidence="10">
    <location>
        <begin position="119"/>
        <end position="478"/>
    </location>
</feature>